<keyword evidence="2" id="KW-0489">Methyltransferase</keyword>
<dbReference type="SUPFAM" id="SSF53335">
    <property type="entry name" value="S-adenosyl-L-methionine-dependent methyltransferases"/>
    <property type="match status" value="1"/>
</dbReference>
<accession>A0A1H2QBE3</accession>
<evidence type="ECO:0000313" key="2">
    <source>
        <dbReference type="EMBL" id="SDW04481.1"/>
    </source>
</evidence>
<protein>
    <submittedName>
        <fullName evidence="2">Methyltransferase, FkbM family</fullName>
    </submittedName>
</protein>
<dbReference type="EMBL" id="FNNZ01000001">
    <property type="protein sequence ID" value="SDW04481.1"/>
    <property type="molecule type" value="Genomic_DNA"/>
</dbReference>
<dbReference type="Pfam" id="PF05050">
    <property type="entry name" value="Methyltransf_21"/>
    <property type="match status" value="1"/>
</dbReference>
<dbReference type="GO" id="GO:0032259">
    <property type="term" value="P:methylation"/>
    <property type="evidence" value="ECO:0007669"/>
    <property type="project" value="UniProtKB-KW"/>
</dbReference>
<dbReference type="Gene3D" id="3.40.50.150">
    <property type="entry name" value="Vaccinia Virus protein VP39"/>
    <property type="match status" value="1"/>
</dbReference>
<sequence>MQGINFLIGQAINRFGYTLTPSWKLPLTHGNILAYAFRLLKARASKPVVIQIGAHDGVLDDPLRQLIAEPGSAECFLVEPQPTEAEKLRKLHEGNPDVHVLEFAVGRITGTADLYVPKGKSFLASLQADHHRRFGTANRILDVVRVAVVTPGDLFKKIGHSGVHVLQVDTEGLDWEIVSGVLDLGIRPSLINLEIMHLSNPDRMDMRSRLDHAGYDFIEYGRDCLALSRDFFLGEEVLIR</sequence>
<reference evidence="3" key="1">
    <citation type="submission" date="2016-10" db="EMBL/GenBank/DDBJ databases">
        <authorList>
            <person name="Varghese N."/>
            <person name="Submissions S."/>
        </authorList>
    </citation>
    <scope>NUCLEOTIDE SEQUENCE [LARGE SCALE GENOMIC DNA]</scope>
    <source>
        <strain evidence="3">DSM 217</strain>
    </source>
</reference>
<dbReference type="AlphaFoldDB" id="A0A1H2QBE3"/>
<dbReference type="STRING" id="1058.SAMN05421783_101204"/>
<keyword evidence="3" id="KW-1185">Reference proteome</keyword>
<evidence type="ECO:0000259" key="1">
    <source>
        <dbReference type="Pfam" id="PF05050"/>
    </source>
</evidence>
<dbReference type="PANTHER" id="PTHR36973:SF4">
    <property type="entry name" value="NODULATION PROTEIN"/>
    <property type="match status" value="1"/>
</dbReference>
<keyword evidence="2" id="KW-0808">Transferase</keyword>
<dbReference type="InterPro" id="IPR006342">
    <property type="entry name" value="FkbM_mtfrase"/>
</dbReference>
<dbReference type="InterPro" id="IPR029063">
    <property type="entry name" value="SAM-dependent_MTases_sf"/>
</dbReference>
<name>A0A1H2QBE3_THIRO</name>
<gene>
    <name evidence="2" type="ORF">SAMN05421783_101204</name>
</gene>
<dbReference type="Proteomes" id="UP000198816">
    <property type="component" value="Unassembled WGS sequence"/>
</dbReference>
<dbReference type="GO" id="GO:0008171">
    <property type="term" value="F:O-methyltransferase activity"/>
    <property type="evidence" value="ECO:0007669"/>
    <property type="project" value="TreeGrafter"/>
</dbReference>
<organism evidence="2 3">
    <name type="scientific">Thiocapsa roseopersicina</name>
    <dbReference type="NCBI Taxonomy" id="1058"/>
    <lineage>
        <taxon>Bacteria</taxon>
        <taxon>Pseudomonadati</taxon>
        <taxon>Pseudomonadota</taxon>
        <taxon>Gammaproteobacteria</taxon>
        <taxon>Chromatiales</taxon>
        <taxon>Chromatiaceae</taxon>
        <taxon>Thiocapsa</taxon>
    </lineage>
</organism>
<dbReference type="InterPro" id="IPR053188">
    <property type="entry name" value="FkbM_Methyltransferase"/>
</dbReference>
<dbReference type="PANTHER" id="PTHR36973">
    <property type="entry name" value="SLL1456 PROTEIN-RELATED"/>
    <property type="match status" value="1"/>
</dbReference>
<dbReference type="NCBIfam" id="TIGR01444">
    <property type="entry name" value="fkbM_fam"/>
    <property type="match status" value="1"/>
</dbReference>
<evidence type="ECO:0000313" key="3">
    <source>
        <dbReference type="Proteomes" id="UP000198816"/>
    </source>
</evidence>
<feature type="domain" description="Methyltransferase FkbM" evidence="1">
    <location>
        <begin position="51"/>
        <end position="217"/>
    </location>
</feature>
<proteinExistence type="predicted"/>
<dbReference type="RefSeq" id="WP_175534432.1">
    <property type="nucleotide sequence ID" value="NZ_FNNZ01000001.1"/>
</dbReference>